<dbReference type="OrthoDB" id="5823761at2759"/>
<protein>
    <submittedName>
        <fullName evidence="1">Uncharacterized protein</fullName>
    </submittedName>
</protein>
<keyword evidence="2" id="KW-1185">Reference proteome</keyword>
<dbReference type="EMBL" id="MU254070">
    <property type="protein sequence ID" value="KAG9242469.1"/>
    <property type="molecule type" value="Genomic_DNA"/>
</dbReference>
<dbReference type="Proteomes" id="UP000887226">
    <property type="component" value="Unassembled WGS sequence"/>
</dbReference>
<proteinExistence type="predicted"/>
<evidence type="ECO:0000313" key="1">
    <source>
        <dbReference type="EMBL" id="KAG9242469.1"/>
    </source>
</evidence>
<evidence type="ECO:0000313" key="2">
    <source>
        <dbReference type="Proteomes" id="UP000887226"/>
    </source>
</evidence>
<gene>
    <name evidence="1" type="ORF">BJ878DRAFT_577381</name>
</gene>
<organism evidence="1 2">
    <name type="scientific">Calycina marina</name>
    <dbReference type="NCBI Taxonomy" id="1763456"/>
    <lineage>
        <taxon>Eukaryota</taxon>
        <taxon>Fungi</taxon>
        <taxon>Dikarya</taxon>
        <taxon>Ascomycota</taxon>
        <taxon>Pezizomycotina</taxon>
        <taxon>Leotiomycetes</taxon>
        <taxon>Helotiales</taxon>
        <taxon>Pezizellaceae</taxon>
        <taxon>Calycina</taxon>
    </lineage>
</organism>
<dbReference type="AlphaFoldDB" id="A0A9P7YZ44"/>
<reference evidence="1" key="1">
    <citation type="journal article" date="2021" name="IMA Fungus">
        <title>Genomic characterization of three marine fungi, including Emericellopsis atlantica sp. nov. with signatures of a generalist lifestyle and marine biomass degradation.</title>
        <authorList>
            <person name="Hagestad O.C."/>
            <person name="Hou L."/>
            <person name="Andersen J.H."/>
            <person name="Hansen E.H."/>
            <person name="Altermark B."/>
            <person name="Li C."/>
            <person name="Kuhnert E."/>
            <person name="Cox R.J."/>
            <person name="Crous P.W."/>
            <person name="Spatafora J.W."/>
            <person name="Lail K."/>
            <person name="Amirebrahimi M."/>
            <person name="Lipzen A."/>
            <person name="Pangilinan J."/>
            <person name="Andreopoulos W."/>
            <person name="Hayes R.D."/>
            <person name="Ng V."/>
            <person name="Grigoriev I.V."/>
            <person name="Jackson S.A."/>
            <person name="Sutton T.D.S."/>
            <person name="Dobson A.D.W."/>
            <person name="Rama T."/>
        </authorList>
    </citation>
    <scope>NUCLEOTIDE SEQUENCE</scope>
    <source>
        <strain evidence="1">TRa3180A</strain>
    </source>
</reference>
<dbReference type="Gene3D" id="3.20.20.80">
    <property type="entry name" value="Glycosidases"/>
    <property type="match status" value="1"/>
</dbReference>
<comment type="caution">
    <text evidence="1">The sequence shown here is derived from an EMBL/GenBank/DDBJ whole genome shotgun (WGS) entry which is preliminary data.</text>
</comment>
<accession>A0A9P7YZ44</accession>
<name>A0A9P7YZ44_9HELO</name>
<sequence length="236" mass="26776">MTTLLKITVPIDPHNAPLLRSLHPPAPQHRHILNSIRRRQYRRLRFRLQSIGTCPLTSSTPPLLSFGKEDDTGQIQHFVPDDKLKNFRLPVSWQYFVNNVLGASLAATKLPTYDLLVQGCLGTRATCVIDLLVEGCNKPGNLASSLDAGAKMRKVQPLITLQPINTRPKTFRRPQVTRHYTHKINNNLLHNQTRLQQPQLRRLLAHLTQIMRRGRISAAETLDCVAYGIVPARREN</sequence>